<reference evidence="1" key="1">
    <citation type="journal article" date="2020" name="Nature">
        <title>Giant virus diversity and host interactions through global metagenomics.</title>
        <authorList>
            <person name="Schulz F."/>
            <person name="Roux S."/>
            <person name="Paez-Espino D."/>
            <person name="Jungbluth S."/>
            <person name="Walsh D.A."/>
            <person name="Denef V.J."/>
            <person name="McMahon K.D."/>
            <person name="Konstantinidis K.T."/>
            <person name="Eloe-Fadrosh E.A."/>
            <person name="Kyrpides N.C."/>
            <person name="Woyke T."/>
        </authorList>
    </citation>
    <scope>NUCLEOTIDE SEQUENCE</scope>
    <source>
        <strain evidence="1">GVMAG-M-3300023174-49</strain>
    </source>
</reference>
<organism evidence="1">
    <name type="scientific">viral metagenome</name>
    <dbReference type="NCBI Taxonomy" id="1070528"/>
    <lineage>
        <taxon>unclassified sequences</taxon>
        <taxon>metagenomes</taxon>
        <taxon>organismal metagenomes</taxon>
    </lineage>
</organism>
<dbReference type="AlphaFoldDB" id="A0A6C0DRF1"/>
<proteinExistence type="predicted"/>
<protein>
    <submittedName>
        <fullName evidence="1">Uncharacterized protein</fullName>
    </submittedName>
</protein>
<dbReference type="EMBL" id="MN739660">
    <property type="protein sequence ID" value="QHT18952.1"/>
    <property type="molecule type" value="Genomic_DNA"/>
</dbReference>
<sequence length="189" mass="21827">MEFNDNAYNKRMNGVVEGVYYTQQDRVDELNERMFSRNLASAPMKPNFDPRPIPTKYSLFPIVDRRKTINPPSDNYSEYNVSSSFNPGNGRGPVNGFINNVDVDTLLRNQYFALQKGADQSVYVPNSDSDLYRVSIPVNTQRIEEQPYPDLFQQYELDKSLHPNIVNQSYIGNNLFFNHTRTQLRGGEQ</sequence>
<name>A0A6C0DRF1_9ZZZZ</name>
<evidence type="ECO:0000313" key="1">
    <source>
        <dbReference type="EMBL" id="QHT18952.1"/>
    </source>
</evidence>
<accession>A0A6C0DRF1</accession>